<dbReference type="GO" id="GO:0016020">
    <property type="term" value="C:membrane"/>
    <property type="evidence" value="ECO:0007669"/>
    <property type="project" value="UniProtKB-SubCell"/>
</dbReference>
<comment type="subcellular location">
    <subcellularLocation>
        <location evidence="1">Membrane</location>
        <topology evidence="1">Multi-pass membrane protein</topology>
    </subcellularLocation>
</comment>
<dbReference type="AlphaFoldDB" id="A0A6A2XJR3"/>
<dbReference type="EMBL" id="VEPZ02001393">
    <property type="protein sequence ID" value="KAE8675792.1"/>
    <property type="molecule type" value="Genomic_DNA"/>
</dbReference>
<evidence type="ECO:0000256" key="1">
    <source>
        <dbReference type="ARBA" id="ARBA00004141"/>
    </source>
</evidence>
<dbReference type="PANTHER" id="PTHR13439">
    <property type="entry name" value="CT120 PROTEIN"/>
    <property type="match status" value="1"/>
</dbReference>
<feature type="transmembrane region" description="Helical" evidence="6">
    <location>
        <begin position="58"/>
        <end position="81"/>
    </location>
</feature>
<keyword evidence="4 5" id="KW-0472">Membrane</keyword>
<reference evidence="8" key="1">
    <citation type="submission" date="2019-09" db="EMBL/GenBank/DDBJ databases">
        <title>Draft genome information of white flower Hibiscus syriacus.</title>
        <authorList>
            <person name="Kim Y.-M."/>
        </authorList>
    </citation>
    <scope>NUCLEOTIDE SEQUENCE [LARGE SCALE GENOMIC DNA]</scope>
    <source>
        <strain evidence="8">YM2019G1</strain>
    </source>
</reference>
<keyword evidence="9" id="KW-1185">Reference proteome</keyword>
<dbReference type="PROSITE" id="PS50922">
    <property type="entry name" value="TLC"/>
    <property type="match status" value="1"/>
</dbReference>
<gene>
    <name evidence="8" type="ORF">F3Y22_tig00111644pilonHSYRG00175</name>
</gene>
<evidence type="ECO:0000256" key="4">
    <source>
        <dbReference type="ARBA" id="ARBA00023136"/>
    </source>
</evidence>
<feature type="domain" description="TLC" evidence="7">
    <location>
        <begin position="1"/>
        <end position="119"/>
    </location>
</feature>
<evidence type="ECO:0000313" key="9">
    <source>
        <dbReference type="Proteomes" id="UP000436088"/>
    </source>
</evidence>
<comment type="caution">
    <text evidence="8">The sequence shown here is derived from an EMBL/GenBank/DDBJ whole genome shotgun (WGS) entry which is preliminary data.</text>
</comment>
<organism evidence="8 9">
    <name type="scientific">Hibiscus syriacus</name>
    <name type="common">Rose of Sharon</name>
    <dbReference type="NCBI Taxonomy" id="106335"/>
    <lineage>
        <taxon>Eukaryota</taxon>
        <taxon>Viridiplantae</taxon>
        <taxon>Streptophyta</taxon>
        <taxon>Embryophyta</taxon>
        <taxon>Tracheophyta</taxon>
        <taxon>Spermatophyta</taxon>
        <taxon>Magnoliopsida</taxon>
        <taxon>eudicotyledons</taxon>
        <taxon>Gunneridae</taxon>
        <taxon>Pentapetalae</taxon>
        <taxon>rosids</taxon>
        <taxon>malvids</taxon>
        <taxon>Malvales</taxon>
        <taxon>Malvaceae</taxon>
        <taxon>Malvoideae</taxon>
        <taxon>Hibiscus</taxon>
    </lineage>
</organism>
<dbReference type="InterPro" id="IPR006634">
    <property type="entry name" value="TLC-dom"/>
</dbReference>
<evidence type="ECO:0000313" key="8">
    <source>
        <dbReference type="EMBL" id="KAE8675792.1"/>
    </source>
</evidence>
<accession>A0A6A2XJR3</accession>
<sequence>MEYVIHHFLSIAAVAYSVLTGEGQLYTFMVLISETTTPGINLRWYLDTAGMKRSRAYLINGVVIFVTWLVARVLLFMHLFYHVYLHYDQGIKENISKEAMKGTLRPSWKKSHCRKNSHL</sequence>
<dbReference type="GO" id="GO:0005783">
    <property type="term" value="C:endoplasmic reticulum"/>
    <property type="evidence" value="ECO:0007669"/>
    <property type="project" value="TreeGrafter"/>
</dbReference>
<dbReference type="GO" id="GO:0055088">
    <property type="term" value="P:lipid homeostasis"/>
    <property type="evidence" value="ECO:0007669"/>
    <property type="project" value="TreeGrafter"/>
</dbReference>
<dbReference type="Proteomes" id="UP000436088">
    <property type="component" value="Unassembled WGS sequence"/>
</dbReference>
<keyword evidence="2 5" id="KW-0812">Transmembrane</keyword>
<dbReference type="InterPro" id="IPR050846">
    <property type="entry name" value="TLCD"/>
</dbReference>
<dbReference type="PANTHER" id="PTHR13439:SF71">
    <property type="entry name" value="EXPRESSED PROTEIN"/>
    <property type="match status" value="1"/>
</dbReference>
<keyword evidence="3 6" id="KW-1133">Transmembrane helix</keyword>
<evidence type="ECO:0000256" key="3">
    <source>
        <dbReference type="ARBA" id="ARBA00022989"/>
    </source>
</evidence>
<evidence type="ECO:0000259" key="7">
    <source>
        <dbReference type="PROSITE" id="PS50922"/>
    </source>
</evidence>
<name>A0A6A2XJR3_HIBSY</name>
<proteinExistence type="predicted"/>
<evidence type="ECO:0000256" key="6">
    <source>
        <dbReference type="SAM" id="Phobius"/>
    </source>
</evidence>
<evidence type="ECO:0000256" key="5">
    <source>
        <dbReference type="PROSITE-ProRule" id="PRU00205"/>
    </source>
</evidence>
<dbReference type="Pfam" id="PF03798">
    <property type="entry name" value="TRAM_LAG1_CLN8"/>
    <property type="match status" value="1"/>
</dbReference>
<evidence type="ECO:0000256" key="2">
    <source>
        <dbReference type="ARBA" id="ARBA00022692"/>
    </source>
</evidence>
<protein>
    <submittedName>
        <fullName evidence="8">Tetratricopeptide repeat protein 7A-like</fullName>
    </submittedName>
</protein>